<dbReference type="AlphaFoldDB" id="A0A071L3P8"/>
<reference evidence="3" key="2">
    <citation type="submission" date="2015-06" db="EMBL/GenBank/DDBJ databases">
        <authorList>
            <person name="Radhakrishnan R."/>
            <person name="Underwood A."/>
            <person name="Al-Shahib A."/>
        </authorList>
    </citation>
    <scope>NUCLEOTIDE SEQUENCE</scope>
    <source>
        <strain evidence="3">P19_London_7_VIM_2_05_10</strain>
    </source>
</reference>
<reference evidence="10" key="1">
    <citation type="submission" date="2015-06" db="EMBL/GenBank/DDBJ databases">
        <authorList>
            <person name="Radhakrishnan Rajesh"/>
            <person name="Underwood Anthony"/>
            <person name="Al-Shahib Ali"/>
        </authorList>
    </citation>
    <scope>NUCLEOTIDE SEQUENCE [LARGE SCALE GENOMIC DNA]</scope>
    <source>
        <strain evidence="10">P19_London_7_VIM_2_05_10</strain>
    </source>
</reference>
<evidence type="ECO:0000313" key="3">
    <source>
        <dbReference type="EMBL" id="CRP77057.1"/>
    </source>
</evidence>
<dbReference type="Proteomes" id="UP000644192">
    <property type="component" value="Unassembled WGS sequence"/>
</dbReference>
<dbReference type="RefSeq" id="WP_003090543.1">
    <property type="nucleotide sequence ID" value="NZ_AP014622.1"/>
</dbReference>
<dbReference type="Proteomes" id="UP000045039">
    <property type="component" value="Unassembled WGS sequence"/>
</dbReference>
<dbReference type="EMBL" id="KT454971">
    <property type="protein sequence ID" value="ALI59217.1"/>
    <property type="molecule type" value="Genomic_DNA"/>
</dbReference>
<name>A0A071L3P8_PSEAI</name>
<reference evidence="8 13" key="6">
    <citation type="submission" date="2017-08" db="EMBL/GenBank/DDBJ databases">
        <authorList>
            <person name="Feschi L."/>
            <person name="Jeukens J."/>
            <person name="Emond-Rheault J.-G."/>
            <person name="Kukavica-Ibrulj I."/>
            <person name="Boyle B."/>
            <person name="Levesque R.C."/>
        </authorList>
    </citation>
    <scope>NUCLEOTIDE SEQUENCE [LARGE SCALE GENOMIC DNA]</scope>
    <source>
        <strain evidence="8 13">PA-W36</strain>
    </source>
</reference>
<dbReference type="EMBL" id="CP136986">
    <property type="protein sequence ID" value="WOS80625.1"/>
    <property type="molecule type" value="Genomic_DNA"/>
</dbReference>
<reference evidence="9" key="12">
    <citation type="submission" date="2023-10" db="EMBL/GenBank/DDBJ databases">
        <title>Pathogen: clinical or host-associated sample.</title>
        <authorList>
            <person name="Hergert J."/>
            <person name="Casey R."/>
            <person name="Wagner J."/>
            <person name="Young E.L."/>
            <person name="Oakeson K.F."/>
        </authorList>
    </citation>
    <scope>NUCLEOTIDE SEQUENCE</scope>
    <source>
        <strain evidence="9">2021CK-01020</strain>
    </source>
</reference>
<evidence type="ECO:0000313" key="13">
    <source>
        <dbReference type="Proteomes" id="UP000284767"/>
    </source>
</evidence>
<reference evidence="2" key="3">
    <citation type="submission" date="2015-08" db="EMBL/GenBank/DDBJ databases">
        <title>Pseudomonas aeruginosa strain CCBH4851 chromosome region.</title>
        <authorList>
            <person name="Silveira M.C."/>
            <person name="Carvalho-Assef A.P.D."/>
            <person name="Albano R.M."/>
        </authorList>
    </citation>
    <scope>NUCLEOTIDE SEQUENCE</scope>
    <source>
        <strain evidence="2">CCBH4851</strain>
    </source>
</reference>
<evidence type="ECO:0000256" key="1">
    <source>
        <dbReference type="SAM" id="Phobius"/>
    </source>
</evidence>
<evidence type="ECO:0000313" key="4">
    <source>
        <dbReference type="EMBL" id="MUI36649.1"/>
    </source>
</evidence>
<feature type="transmembrane region" description="Helical" evidence="1">
    <location>
        <begin position="31"/>
        <end position="50"/>
    </location>
</feature>
<reference evidence="5" key="10">
    <citation type="submission" date="2020-01" db="EMBL/GenBank/DDBJ databases">
        <title>Bacteria Cultured from War Wounds Associated with the Conflict in Eastern Ukraine.</title>
        <authorList>
            <person name="Snesrud E."/>
            <person name="Galac M.R."/>
            <person name="Mc Gann P."/>
            <person name="Valentine K."/>
            <person name="Viacheslav K."/>
        </authorList>
    </citation>
    <scope>NUCLEOTIDE SEQUENCE</scope>
    <source>
        <strain evidence="5">VNMU148</strain>
    </source>
</reference>
<evidence type="ECO:0000313" key="8">
    <source>
        <dbReference type="EMBL" id="RPM23022.1"/>
    </source>
</evidence>
<reference evidence="4 14" key="9">
    <citation type="submission" date="2019-11" db="EMBL/GenBank/DDBJ databases">
        <title>Genomes of ocular Pseudomonas aeruginosa isolates.</title>
        <authorList>
            <person name="Khan M."/>
            <person name="Rice S.A."/>
            <person name="Willcox M.D.P."/>
            <person name="Stapleton F."/>
        </authorList>
    </citation>
    <scope>NUCLEOTIDE SEQUENCE [LARGE SCALE GENOMIC DNA]</scope>
    <source>
        <strain evidence="4 14">PA221</strain>
    </source>
</reference>
<dbReference type="EMBL" id="WXZT01000006">
    <property type="protein sequence ID" value="MZZ12959.1"/>
    <property type="molecule type" value="Genomic_DNA"/>
</dbReference>
<dbReference type="Proteomes" id="UP001297540">
    <property type="component" value="Chromosome"/>
</dbReference>
<proteinExistence type="predicted"/>
<reference evidence="7 12" key="7">
    <citation type="submission" date="2018-07" db="EMBL/GenBank/DDBJ databases">
        <title>Mechanisms of high-level aminoglycoside resistance among Gram-negative pathogens in Brazil.</title>
        <authorList>
            <person name="Ballaben A.S."/>
            <person name="Darini A.L.C."/>
            <person name="Doi Y."/>
        </authorList>
    </citation>
    <scope>NUCLEOTIDE SEQUENCE [LARGE SCALE GENOMIC DNA]</scope>
    <source>
        <strain evidence="7 12">B2-305</strain>
    </source>
</reference>
<evidence type="ECO:0000313" key="2">
    <source>
        <dbReference type="EMBL" id="ALI59217.1"/>
    </source>
</evidence>
<protein>
    <submittedName>
        <fullName evidence="7">Uncharacterized protein</fullName>
    </submittedName>
</protein>
<dbReference type="EMBL" id="QORE01003152">
    <property type="protein sequence ID" value="RCI69365.1"/>
    <property type="molecule type" value="Genomic_DNA"/>
</dbReference>
<evidence type="ECO:0000313" key="9">
    <source>
        <dbReference type="EMBL" id="WOS80625.1"/>
    </source>
</evidence>
<evidence type="ECO:0000313" key="12">
    <source>
        <dbReference type="Proteomes" id="UP000253594"/>
    </source>
</evidence>
<dbReference type="EMBL" id="WOAD01000013">
    <property type="protein sequence ID" value="MUI36649.1"/>
    <property type="molecule type" value="Genomic_DNA"/>
</dbReference>
<dbReference type="KEGG" id="paeb:NCGM1900_3815"/>
<keyword evidence="1" id="KW-0472">Membrane</keyword>
<evidence type="ECO:0000313" key="6">
    <source>
        <dbReference type="EMBL" id="OTI58569.1"/>
    </source>
</evidence>
<accession>A0A1S1CAC4</accession>
<dbReference type="Proteomes" id="UP000284767">
    <property type="component" value="Unassembled WGS sequence"/>
</dbReference>
<reference evidence="8 13" key="8">
    <citation type="submission" date="2019-01" db="EMBL/GenBank/DDBJ databases">
        <title>The Pseudomonas aeruginosa pan-genome provides new insights on its population structure, horizontal gene transfer and pathogenicity.</title>
        <authorList>
            <person name="Freschi L."/>
            <person name="Vincent A.T."/>
            <person name="Jeukens J."/>
            <person name="Emond-Rheault J.-G."/>
            <person name="Kukavica-Ibrulj I."/>
            <person name="Dupont M.-J."/>
            <person name="Charette S.J."/>
            <person name="Boyle B."/>
            <person name="Levesque R.C."/>
        </authorList>
    </citation>
    <scope>NUCLEOTIDE SEQUENCE [LARGE SCALE GENOMIC DNA]</scope>
    <source>
        <strain evidence="8 13">PA-W36</strain>
    </source>
</reference>
<reference evidence="11" key="4">
    <citation type="submission" date="2017-05" db="EMBL/GenBank/DDBJ databases">
        <authorList>
            <person name="Giani T."/>
            <person name="Arena F."/>
            <person name="Pollini S."/>
            <person name="Di Pilato V."/>
            <person name="D'Andrea M.M."/>
            <person name="Henrici De Angelis L."/>
            <person name="Bassetti M."/>
            <person name="Rossolini G.M."/>
        </authorList>
    </citation>
    <scope>NUCLEOTIDE SEQUENCE [LARGE SCALE GENOMIC DNA]</scope>
    <source>
        <strain evidence="11">S567_C10_BS</strain>
    </source>
</reference>
<dbReference type="Proteomes" id="UP000253594">
    <property type="component" value="Unassembled WGS sequence"/>
</dbReference>
<keyword evidence="1" id="KW-1133">Transmembrane helix</keyword>
<evidence type="ECO:0000313" key="14">
    <source>
        <dbReference type="Proteomes" id="UP000433532"/>
    </source>
</evidence>
<evidence type="ECO:0000313" key="11">
    <source>
        <dbReference type="Proteomes" id="UP000194857"/>
    </source>
</evidence>
<keyword evidence="1" id="KW-0812">Transmembrane</keyword>
<dbReference type="Proteomes" id="UP000194857">
    <property type="component" value="Unassembled WGS sequence"/>
</dbReference>
<dbReference type="Proteomes" id="UP000433532">
    <property type="component" value="Unassembled WGS sequence"/>
</dbReference>
<evidence type="ECO:0000313" key="5">
    <source>
        <dbReference type="EMBL" id="MZZ12959.1"/>
    </source>
</evidence>
<dbReference type="EMBL" id="NFFZ01000013">
    <property type="protein sequence ID" value="OTI58569.1"/>
    <property type="molecule type" value="Genomic_DNA"/>
</dbReference>
<reference evidence="6" key="5">
    <citation type="submission" date="2017-05" db="EMBL/GenBank/DDBJ databases">
        <authorList>
            <person name="Song R."/>
            <person name="Chenine A.L."/>
            <person name="Ruprecht R.M."/>
        </authorList>
    </citation>
    <scope>NUCLEOTIDE SEQUENCE [LARGE SCALE GENOMIC DNA]</scope>
    <source>
        <strain evidence="6">S567_C10_BS</strain>
    </source>
</reference>
<dbReference type="EMBL" id="CVVU01000242">
    <property type="protein sequence ID" value="CRP77057.1"/>
    <property type="molecule type" value="Genomic_DNA"/>
</dbReference>
<sequence length="63" mass="7389">MIKHYLLMTLVCIPLALLYVCLEWFFGNTWVTVGVFFGVLVVLRLGLYLYRRSKGIRDGYLDE</sequence>
<reference evidence="9" key="11">
    <citation type="submission" date="2023-06" db="EMBL/GenBank/DDBJ databases">
        <authorList>
            <consortium name="Clinical and Environmental Microbiology Branch: Whole genome sequencing antimicrobial resistance pathogens in the healthcare setting"/>
        </authorList>
    </citation>
    <scope>NUCLEOTIDE SEQUENCE</scope>
    <source>
        <strain evidence="9">2021CK-01020</strain>
    </source>
</reference>
<evidence type="ECO:0000313" key="7">
    <source>
        <dbReference type="EMBL" id="RCI69365.1"/>
    </source>
</evidence>
<gene>
    <name evidence="6" type="ORF">CAZ10_23385</name>
    <name evidence="2" type="ORF">CCBH4851_00516</name>
    <name evidence="7" type="ORF">DT376_40345</name>
    <name evidence="4" type="ORF">GNQ48_16705</name>
    <name evidence="5" type="ORF">GUL26_11945</name>
    <name evidence="8" type="ORF">IPC1295_00500</name>
    <name evidence="9" type="ORF">L4V69_16195</name>
    <name evidence="3" type="ORF">PAERUG_P19_London_7_VIM_2_05_10_05502</name>
</gene>
<feature type="transmembrane region" description="Helical" evidence="1">
    <location>
        <begin position="5"/>
        <end position="25"/>
    </location>
</feature>
<evidence type="ECO:0000313" key="10">
    <source>
        <dbReference type="Proteomes" id="UP000045039"/>
    </source>
</evidence>
<organism evidence="7 12">
    <name type="scientific">Pseudomonas aeruginosa</name>
    <dbReference type="NCBI Taxonomy" id="287"/>
    <lineage>
        <taxon>Bacteria</taxon>
        <taxon>Pseudomonadati</taxon>
        <taxon>Pseudomonadota</taxon>
        <taxon>Gammaproteobacteria</taxon>
        <taxon>Pseudomonadales</taxon>
        <taxon>Pseudomonadaceae</taxon>
        <taxon>Pseudomonas</taxon>
    </lineage>
</organism>
<dbReference type="EMBL" id="NSNE01000001">
    <property type="protein sequence ID" value="RPM23022.1"/>
    <property type="molecule type" value="Genomic_DNA"/>
</dbReference>
<dbReference type="PATRIC" id="fig|287.1477.peg.2102"/>
<accession>A0A071L3P8</accession>